<dbReference type="EMBL" id="CM029052">
    <property type="protein sequence ID" value="KAG2556751.1"/>
    <property type="molecule type" value="Genomic_DNA"/>
</dbReference>
<dbReference type="InterPro" id="IPR042467">
    <property type="entry name" value="Peptidase_C65_otubain_sub2"/>
</dbReference>
<sequence>MEPHVHHEIIPMLRIIPHYNLLEMVAGRGELFLTNALNLHRAYYGFRPVHGDGECFYRSFIFSYLEQVLDRQDAHEERRLLAVVKTLARQHARLALTSEFSMTHKAFKKLIKKVKRWKHVSNSRSYCRQRLLEFFSGYETTNDIFSFLRIVAAVWICSHSEQFEPSIPELSEDLTLRDWCFREVIQRKIYTDHVQITALVTALGVPLRVEYLSQTEGQDLYAGGQDFQDDTPRCGCWPRHRHHEVPRVTVLFSSTHYDIMYPYPHDESSTSRGSLVWSPMSTDYRVGRSGKNSCQQIDQDGLGACIEDSYCQKTSLLELTAENPSQQTGRSSCSAKNINQTSGYEALQALEPAEVRNGSCGAVITASIRLGILLTLSVCNPVLDWFACRCFGKRRPQPPLPEHSWLSVMGKPIINIDSSCAICASTMCIEAQHRLCFERLHGKESFKFKAKVPKELKTICFKRGIWSSEHGAPVLEVLRVITDLGGILTERDPNRIYLPIDGFIYQIMNQYFGEYNFMCMLYAYGPLIGNLWAANEYYDDTVGDQVYRGRSKEFRTPAFGEYHSVVCVSYKYDMETEELYVRIMDNHKDDGPLRWILFEAFDEFILPLLTKPVGLHQLHKKQKKDKRDISSYVSHRLSTWERTVTTWLIMRELKRYYNPESKSGGLRNRFPGRIGRQKCCSDGNSIVMEPHVHHEIIPMLRIIPHYNLLEMVAGRGELFHTNALNLHRAYYGFRPVHGDGECFYRSFIFSYLEQVLDRQDAHEERRLLAVVKGLARKHARLALTSEFSRTHKAFKKLIKKVKRWKHVSNSRSYCRQRLLEFFSGYETTNDIFSFLRIVAAVWICSHSEQFEPSIPELSEDLTLRDWCFREVIQRKIYTDHVQITALVTALGVPLRVEYLSQTEGQDLYAGGQDFQDDTPRCGCWPRHRHHEVPRVTVLFSSTHYDIMYPYPHDESSTSRGSLVWSPMSTDYRVGRSGKNSCQQIDQDGLGACIEDSYCQKTSLLELTAENPSQQTGRSSCSAKNINQTSGYFLTGLHAAALGNDGHNLLYQNTAGYLLWVNLSLTSTQAVLFVPALCIEAQHRLCFERLHGRESFKFKAKVPKELKTICFKRGIWSSEHGAPVSEVLRVITDLGGILTQRDPNRIYLPIDGFIYQIMNQYFGEYKFMCMLYAYGPLIGNLWAANEYYDDTVGDQVYRGRSKEFRTPAFGEYHSVVCVSYKYDMETEELYVRIMDNHKDDGPLRWILFEAFDEFIPPLLTKPVGLHQLHKKQKKDKRDISYVSRRLSTWERTVTAWLIMCELKRYYNPESKSGGLRYRFPGRIGRQKCCSDGNSIVMEPHVHHEIIPMLGVIQHYNLLEMVGGRGELFHTNALNLHRAYYGFRPVHGDGECFYRSFIFSYLEQVLDRQDAHEERRLLAVVKGLARKHS</sequence>
<evidence type="ECO:0000313" key="2">
    <source>
        <dbReference type="EMBL" id="KAG2556751.1"/>
    </source>
</evidence>
<dbReference type="Proteomes" id="UP000823388">
    <property type="component" value="Chromosome 8N"/>
</dbReference>
<dbReference type="PROSITE" id="PS50802">
    <property type="entry name" value="OTU"/>
    <property type="match status" value="2"/>
</dbReference>
<dbReference type="InterPro" id="IPR019400">
    <property type="entry name" value="Peptidase_C65_otubain"/>
</dbReference>
<reference evidence="2" key="1">
    <citation type="submission" date="2020-05" db="EMBL/GenBank/DDBJ databases">
        <title>WGS assembly of Panicum virgatum.</title>
        <authorList>
            <person name="Lovell J.T."/>
            <person name="Jenkins J."/>
            <person name="Shu S."/>
            <person name="Juenger T.E."/>
            <person name="Schmutz J."/>
        </authorList>
    </citation>
    <scope>NUCLEOTIDE SEQUENCE</scope>
    <source>
        <strain evidence="2">AP13</strain>
    </source>
</reference>
<organism evidence="2 3">
    <name type="scientific">Panicum virgatum</name>
    <name type="common">Blackwell switchgrass</name>
    <dbReference type="NCBI Taxonomy" id="38727"/>
    <lineage>
        <taxon>Eukaryota</taxon>
        <taxon>Viridiplantae</taxon>
        <taxon>Streptophyta</taxon>
        <taxon>Embryophyta</taxon>
        <taxon>Tracheophyta</taxon>
        <taxon>Spermatophyta</taxon>
        <taxon>Magnoliopsida</taxon>
        <taxon>Liliopsida</taxon>
        <taxon>Poales</taxon>
        <taxon>Poaceae</taxon>
        <taxon>PACMAD clade</taxon>
        <taxon>Panicoideae</taxon>
        <taxon>Panicodae</taxon>
        <taxon>Paniceae</taxon>
        <taxon>Panicinae</taxon>
        <taxon>Panicum</taxon>
        <taxon>Panicum sect. Hiantes</taxon>
    </lineage>
</organism>
<feature type="domain" description="OTU" evidence="1">
    <location>
        <begin position="44"/>
        <end position="263"/>
    </location>
</feature>
<dbReference type="InterPro" id="IPR038765">
    <property type="entry name" value="Papain-like_cys_pep_sf"/>
</dbReference>
<dbReference type="PANTHER" id="PTHR35360">
    <property type="entry name" value="OS01G0324125 PROTEIN-RELATED"/>
    <property type="match status" value="1"/>
</dbReference>
<dbReference type="PANTHER" id="PTHR35360:SF2">
    <property type="entry name" value="OS01G0324125 PROTEIN"/>
    <property type="match status" value="1"/>
</dbReference>
<dbReference type="InterPro" id="IPR003323">
    <property type="entry name" value="OTU_dom"/>
</dbReference>
<dbReference type="FunFam" id="1.20.1300.20:FF:000004">
    <property type="entry name" value="RNA-binding protein 8A"/>
    <property type="match status" value="1"/>
</dbReference>
<dbReference type="Gene3D" id="1.20.1300.20">
    <property type="entry name" value="Peptidase C65 Otubain, subdomain 2"/>
    <property type="match status" value="3"/>
</dbReference>
<protein>
    <recommendedName>
        <fullName evidence="1">OTU domain-containing protein</fullName>
    </recommendedName>
</protein>
<evidence type="ECO:0000259" key="1">
    <source>
        <dbReference type="PROSITE" id="PS50802"/>
    </source>
</evidence>
<dbReference type="SUPFAM" id="SSF54001">
    <property type="entry name" value="Cysteine proteinases"/>
    <property type="match status" value="3"/>
</dbReference>
<feature type="domain" description="OTU" evidence="1">
    <location>
        <begin position="731"/>
        <end position="950"/>
    </location>
</feature>
<keyword evidence="3" id="KW-1185">Reference proteome</keyword>
<accession>A0A8T0P3I8</accession>
<name>A0A8T0P3I8_PANVG</name>
<proteinExistence type="predicted"/>
<evidence type="ECO:0000313" key="3">
    <source>
        <dbReference type="Proteomes" id="UP000823388"/>
    </source>
</evidence>
<dbReference type="Pfam" id="PF10275">
    <property type="entry name" value="Peptidase_C65"/>
    <property type="match status" value="3"/>
</dbReference>
<gene>
    <name evidence="2" type="ORF">PVAP13_8NG264201</name>
</gene>
<dbReference type="CDD" id="cd22749">
    <property type="entry name" value="Otubain_C65"/>
    <property type="match status" value="2"/>
</dbReference>
<comment type="caution">
    <text evidence="2">The sequence shown here is derived from an EMBL/GenBank/DDBJ whole genome shotgun (WGS) entry which is preliminary data.</text>
</comment>